<proteinExistence type="predicted"/>
<dbReference type="EMBL" id="BDGX01000033">
    <property type="protein sequence ID" value="GAV52512.1"/>
    <property type="molecule type" value="Genomic_DNA"/>
</dbReference>
<dbReference type="InterPro" id="IPR051052">
    <property type="entry name" value="Diverse_substrate_MTase"/>
</dbReference>
<dbReference type="GO" id="GO:0032259">
    <property type="term" value="P:methylation"/>
    <property type="evidence" value="ECO:0007669"/>
    <property type="project" value="UniProtKB-KW"/>
</dbReference>
<sequence length="298" mass="34446">MSQFSATDFDAKAYLNNRPSYPDSFYDLIDRYHQGPRKLAVDVGCGPGVATFQLAARLNSFDKIVGTDISNTMVERARSGKNNNPDKYTQVSFEVSSAESFGFLPSDQVDNKSVDMVTAVECAHWFDFDKFQKAAAANLRKGGTFVIWGYSDAFFPEYPKIDSLIVELTYDKEHGFGKYWDQPGHTILRGMYRDLHLDANLFTDVEEGYFMEDEIRSKEHVNSEPVPFFMSKFLTLNQYQEFIKTWSGYHTWRQLHPNAKKDITEEFVDRILEIYPELSRSSTVQVCWRSFYKFARAL</sequence>
<evidence type="ECO:0000256" key="1">
    <source>
        <dbReference type="ARBA" id="ARBA00022603"/>
    </source>
</evidence>
<gene>
    <name evidence="4" type="ORF">ZYGR_0AG05030</name>
</gene>
<evidence type="ECO:0000259" key="3">
    <source>
        <dbReference type="Pfam" id="PF13847"/>
    </source>
</evidence>
<dbReference type="OrthoDB" id="10027013at2759"/>
<feature type="domain" description="Methyltransferase" evidence="3">
    <location>
        <begin position="41"/>
        <end position="150"/>
    </location>
</feature>
<dbReference type="InterPro" id="IPR025714">
    <property type="entry name" value="Methyltranfer_dom"/>
</dbReference>
<keyword evidence="2" id="KW-0808">Transferase</keyword>
<name>A0A1Q3A9X3_ZYGRO</name>
<dbReference type="Gene3D" id="3.40.50.150">
    <property type="entry name" value="Vaccinia Virus protein VP39"/>
    <property type="match status" value="1"/>
</dbReference>
<dbReference type="Proteomes" id="UP000187013">
    <property type="component" value="Unassembled WGS sequence"/>
</dbReference>
<comment type="caution">
    <text evidence="4">The sequence shown here is derived from an EMBL/GenBank/DDBJ whole genome shotgun (WGS) entry which is preliminary data.</text>
</comment>
<dbReference type="GO" id="GO:0008168">
    <property type="term" value="F:methyltransferase activity"/>
    <property type="evidence" value="ECO:0007669"/>
    <property type="project" value="UniProtKB-KW"/>
</dbReference>
<dbReference type="CDD" id="cd02440">
    <property type="entry name" value="AdoMet_MTases"/>
    <property type="match status" value="1"/>
</dbReference>
<dbReference type="PANTHER" id="PTHR44942:SF4">
    <property type="entry name" value="METHYLTRANSFERASE TYPE 11 DOMAIN-CONTAINING PROTEIN"/>
    <property type="match status" value="1"/>
</dbReference>
<organism evidence="4 5">
    <name type="scientific">Zygosaccharomyces rouxii</name>
    <dbReference type="NCBI Taxonomy" id="4956"/>
    <lineage>
        <taxon>Eukaryota</taxon>
        <taxon>Fungi</taxon>
        <taxon>Dikarya</taxon>
        <taxon>Ascomycota</taxon>
        <taxon>Saccharomycotina</taxon>
        <taxon>Saccharomycetes</taxon>
        <taxon>Saccharomycetales</taxon>
        <taxon>Saccharomycetaceae</taxon>
        <taxon>Zygosaccharomyces</taxon>
    </lineage>
</organism>
<dbReference type="SUPFAM" id="SSF53335">
    <property type="entry name" value="S-adenosyl-L-methionine-dependent methyltransferases"/>
    <property type="match status" value="1"/>
</dbReference>
<evidence type="ECO:0000313" key="4">
    <source>
        <dbReference type="EMBL" id="GAV52512.1"/>
    </source>
</evidence>
<dbReference type="AlphaFoldDB" id="A0A1Q3A9X3"/>
<evidence type="ECO:0000256" key="2">
    <source>
        <dbReference type="ARBA" id="ARBA00022679"/>
    </source>
</evidence>
<dbReference type="Pfam" id="PF13847">
    <property type="entry name" value="Methyltransf_31"/>
    <property type="match status" value="1"/>
</dbReference>
<dbReference type="PANTHER" id="PTHR44942">
    <property type="entry name" value="METHYLTRANSF_11 DOMAIN-CONTAINING PROTEIN"/>
    <property type="match status" value="1"/>
</dbReference>
<reference evidence="4 5" key="1">
    <citation type="submission" date="2016-08" db="EMBL/GenBank/DDBJ databases">
        <title>Draft genome sequence of allopolyploid Zygosaccharomyces rouxii.</title>
        <authorList>
            <person name="Watanabe J."/>
            <person name="Uehara K."/>
            <person name="Mogi Y."/>
            <person name="Tsukioka Y."/>
        </authorList>
    </citation>
    <scope>NUCLEOTIDE SEQUENCE [LARGE SCALE GENOMIC DNA]</scope>
    <source>
        <strain evidence="4 5">NBRC 110957</strain>
    </source>
</reference>
<evidence type="ECO:0000313" key="5">
    <source>
        <dbReference type="Proteomes" id="UP000187013"/>
    </source>
</evidence>
<keyword evidence="1" id="KW-0489">Methyltransferase</keyword>
<dbReference type="InterPro" id="IPR029063">
    <property type="entry name" value="SAM-dependent_MTases_sf"/>
</dbReference>
<protein>
    <recommendedName>
        <fullName evidence="3">Methyltransferase domain-containing protein</fullName>
    </recommendedName>
</protein>
<accession>A0A1Q3A9X3</accession>